<dbReference type="InterPro" id="IPR052030">
    <property type="entry name" value="Peptidase_M20/M20A_hydrolases"/>
</dbReference>
<dbReference type="CDD" id="cd05672">
    <property type="entry name" value="M20_ACY1L2-like"/>
    <property type="match status" value="1"/>
</dbReference>
<evidence type="ECO:0000256" key="2">
    <source>
        <dbReference type="SAM" id="MobiDB-lite"/>
    </source>
</evidence>
<keyword evidence="4" id="KW-0378">Hydrolase</keyword>
<dbReference type="PANTHER" id="PTHR30575">
    <property type="entry name" value="PEPTIDASE M20"/>
    <property type="match status" value="1"/>
</dbReference>
<evidence type="ECO:0000256" key="1">
    <source>
        <dbReference type="ARBA" id="ARBA00006247"/>
    </source>
</evidence>
<evidence type="ECO:0000259" key="3">
    <source>
        <dbReference type="Pfam" id="PF07687"/>
    </source>
</evidence>
<dbReference type="Pfam" id="PF01546">
    <property type="entry name" value="Peptidase_M20"/>
    <property type="match status" value="1"/>
</dbReference>
<dbReference type="InterPro" id="IPR002933">
    <property type="entry name" value="Peptidase_M20"/>
</dbReference>
<organism evidence="4 5">
    <name type="scientific">Testicularia cyperi</name>
    <dbReference type="NCBI Taxonomy" id="1882483"/>
    <lineage>
        <taxon>Eukaryota</taxon>
        <taxon>Fungi</taxon>
        <taxon>Dikarya</taxon>
        <taxon>Basidiomycota</taxon>
        <taxon>Ustilaginomycotina</taxon>
        <taxon>Ustilaginomycetes</taxon>
        <taxon>Ustilaginales</taxon>
        <taxon>Anthracoideaceae</taxon>
        <taxon>Testicularia</taxon>
    </lineage>
</organism>
<dbReference type="InterPro" id="IPR017439">
    <property type="entry name" value="Amidohydrolase"/>
</dbReference>
<dbReference type="Proteomes" id="UP000246740">
    <property type="component" value="Unassembled WGS sequence"/>
</dbReference>
<dbReference type="EMBL" id="KZ819198">
    <property type="protein sequence ID" value="PWY98627.1"/>
    <property type="molecule type" value="Genomic_DNA"/>
</dbReference>
<keyword evidence="5" id="KW-1185">Reference proteome</keyword>
<dbReference type="FunFam" id="3.30.70.360:FF:000004">
    <property type="entry name" value="Peptidase M20 domain-containing protein 2"/>
    <property type="match status" value="1"/>
</dbReference>
<feature type="region of interest" description="Disordered" evidence="2">
    <location>
        <begin position="90"/>
        <end position="111"/>
    </location>
</feature>
<accession>A0A317XL80</accession>
<sequence length="515" mass="55300">MVGCFPFLKPRTRTSVSRSDCSCRGPLSPSSSSLQTSNAANDSKSQDEKKQHPLSGSPYYDACNPPPFAPFGAPQQKCCGGIHTGDAAAHSHSNLPSYHDAQQAGSSADEQLSQAMSDVAKTLELEIAALDKELRDLSLKMHSHPEIQYQEYKTHDLFVEYFKTKKEWKLTPKAYGLDTAWEAVFSHKAGKDTRTIGFQSELDALPGIGHACGHNLIAISGVAAALSVAAVLVKKDIPGTVVLLGTPAEEGGGGKILLQDKGAYKGMDACLMVHPAPGSATGAMLAVQPVVVTYKGQTAHAGAAPWEGVNALDAAVLAYNNISALRQQIRPQERVHGIIQGKDWAPNVVPGESTLIYNVRSPTISGLKALVERVQKCFEAAALATGCKGDYDWQTAYADVHNTRVLADAYAGFLSQRFNLDVPNLDFAASTDFGNITYALPSLHAEYAIHLDDPKTQGNHTIGFTNAAATQEAHDRTKEAALGIAVVGARILLEKEFRDKVWAEWSHWRESADGP</sequence>
<feature type="domain" description="Peptidase M20 dimerisation" evidence="3">
    <location>
        <begin position="292"/>
        <end position="383"/>
    </location>
</feature>
<evidence type="ECO:0000313" key="5">
    <source>
        <dbReference type="Proteomes" id="UP000246740"/>
    </source>
</evidence>
<dbReference type="AlphaFoldDB" id="A0A317XL80"/>
<dbReference type="PANTHER" id="PTHR30575:SF0">
    <property type="entry name" value="XAA-ARG DIPEPTIDASE"/>
    <property type="match status" value="1"/>
</dbReference>
<gene>
    <name evidence="4" type="ORF">BCV70DRAFT_201947</name>
</gene>
<dbReference type="InterPro" id="IPR036264">
    <property type="entry name" value="Bact_exopeptidase_dim_dom"/>
</dbReference>
<feature type="region of interest" description="Disordered" evidence="2">
    <location>
        <begin position="12"/>
        <end position="59"/>
    </location>
</feature>
<dbReference type="SUPFAM" id="SSF53187">
    <property type="entry name" value="Zn-dependent exopeptidases"/>
    <property type="match status" value="1"/>
</dbReference>
<dbReference type="SUPFAM" id="SSF55031">
    <property type="entry name" value="Bacterial exopeptidase dimerisation domain"/>
    <property type="match status" value="1"/>
</dbReference>
<dbReference type="InParanoid" id="A0A317XL80"/>
<dbReference type="Gene3D" id="3.30.70.360">
    <property type="match status" value="1"/>
</dbReference>
<proteinExistence type="inferred from homology"/>
<dbReference type="Gene3D" id="3.40.630.10">
    <property type="entry name" value="Zn peptidases"/>
    <property type="match status" value="1"/>
</dbReference>
<dbReference type="Pfam" id="PF07687">
    <property type="entry name" value="M20_dimer"/>
    <property type="match status" value="1"/>
</dbReference>
<dbReference type="NCBIfam" id="TIGR01891">
    <property type="entry name" value="amidohydrolases"/>
    <property type="match status" value="1"/>
</dbReference>
<protein>
    <submittedName>
        <fullName evidence="4">Amidohydrolase</fullName>
    </submittedName>
</protein>
<reference evidence="4 5" key="1">
    <citation type="journal article" date="2018" name="Mol. Biol. Evol.">
        <title>Broad Genomic Sampling Reveals a Smut Pathogenic Ancestry of the Fungal Clade Ustilaginomycotina.</title>
        <authorList>
            <person name="Kijpornyongpan T."/>
            <person name="Mondo S.J."/>
            <person name="Barry K."/>
            <person name="Sandor L."/>
            <person name="Lee J."/>
            <person name="Lipzen A."/>
            <person name="Pangilinan J."/>
            <person name="LaButti K."/>
            <person name="Hainaut M."/>
            <person name="Henrissat B."/>
            <person name="Grigoriev I.V."/>
            <person name="Spatafora J.W."/>
            <person name="Aime M.C."/>
        </authorList>
    </citation>
    <scope>NUCLEOTIDE SEQUENCE [LARGE SCALE GENOMIC DNA]</scope>
    <source>
        <strain evidence="4 5">MCA 3645</strain>
    </source>
</reference>
<comment type="similarity">
    <text evidence="1">Belongs to the peptidase M20A family.</text>
</comment>
<evidence type="ECO:0000313" key="4">
    <source>
        <dbReference type="EMBL" id="PWY98627.1"/>
    </source>
</evidence>
<dbReference type="STRING" id="1882483.A0A317XL80"/>
<dbReference type="InterPro" id="IPR011650">
    <property type="entry name" value="Peptidase_M20_dimer"/>
</dbReference>
<name>A0A317XL80_9BASI</name>
<dbReference type="OrthoDB" id="6119954at2759"/>
<dbReference type="GO" id="GO:0016805">
    <property type="term" value="F:dipeptidase activity"/>
    <property type="evidence" value="ECO:0007669"/>
    <property type="project" value="TreeGrafter"/>
</dbReference>